<evidence type="ECO:0000313" key="5">
    <source>
        <dbReference type="Proteomes" id="UP000545507"/>
    </source>
</evidence>
<keyword evidence="2" id="KW-0812">Transmembrane</keyword>
<evidence type="ECO:0000256" key="1">
    <source>
        <dbReference type="ARBA" id="ARBA00004167"/>
    </source>
</evidence>
<dbReference type="RefSeq" id="WP_177136250.1">
    <property type="nucleotide sequence ID" value="NZ_VYGV01000012.1"/>
</dbReference>
<dbReference type="GO" id="GO:0016757">
    <property type="term" value="F:glycosyltransferase activity"/>
    <property type="evidence" value="ECO:0007669"/>
    <property type="project" value="TreeGrafter"/>
</dbReference>
<dbReference type="EMBL" id="VYGV01000012">
    <property type="protein sequence ID" value="NWF46361.1"/>
    <property type="molecule type" value="Genomic_DNA"/>
</dbReference>
<dbReference type="GO" id="GO:0016020">
    <property type="term" value="C:membrane"/>
    <property type="evidence" value="ECO:0007669"/>
    <property type="project" value="UniProtKB-SubCell"/>
</dbReference>
<dbReference type="Pfam" id="PF13704">
    <property type="entry name" value="Glyco_tranf_2_4"/>
    <property type="match status" value="1"/>
</dbReference>
<comment type="subcellular location">
    <subcellularLocation>
        <location evidence="1">Membrane</location>
        <topology evidence="1">Single-pass membrane protein</topology>
    </subcellularLocation>
</comment>
<evidence type="ECO:0000256" key="2">
    <source>
        <dbReference type="ARBA" id="ARBA00022692"/>
    </source>
</evidence>
<keyword evidence="5" id="KW-1185">Reference proteome</keyword>
<proteinExistence type="predicted"/>
<dbReference type="GO" id="GO:0005737">
    <property type="term" value="C:cytoplasm"/>
    <property type="evidence" value="ECO:0007669"/>
    <property type="project" value="TreeGrafter"/>
</dbReference>
<dbReference type="PANTHER" id="PTHR21461:SF69">
    <property type="entry name" value="GLYCOSYLTRANSFERASE FAMILY 92 PROTEIN"/>
    <property type="match status" value="1"/>
</dbReference>
<dbReference type="AlphaFoldDB" id="A0A7Y8GXJ6"/>
<dbReference type="PANTHER" id="PTHR21461">
    <property type="entry name" value="GLYCOSYLTRANSFERASE FAMILY 92 PROTEIN"/>
    <property type="match status" value="1"/>
</dbReference>
<gene>
    <name evidence="4" type="ORF">F3K02_14040</name>
</gene>
<sequence>MNRLPTVGVAAIFKNERPYVVEWLAHHRLLGVDRFYIADNDSDDGTAELLQSLAACGFLTCHHFPNPVGAGPQLSAYRMLLREHGHEVDWLAFIDADEFIWPMGEERSLPAFVQGLAQRHPDMGALVLNWAAYGSSGQLHQKPELVVERFTWHAQQDHFANVPIKSVLRPSEFAEFTCSHNVLLKPGCRHLHADGGPRQTHPDYADIPEKRYIRSERVCWEGFRINHYVVKSYQEFDQRKRGKGRAFVPRILNQSYFLWHENDEVQTLPEPAYLERLHAEIDRIEAALAKAGWSAPPAGVSGHHRLPLSGRVGVVERSRQGVLIRGWCHAWRGQQIGKLVAVINGQIHAVQRFEPAPLLEAHKPDPELKGPQRYLSPQAPEGSGFQAFVPLDPEVVVDTLDIVGVTEEGVMTEPLERDLPVG</sequence>
<dbReference type="SUPFAM" id="SSF53448">
    <property type="entry name" value="Nucleotide-diphospho-sugar transferases"/>
    <property type="match status" value="1"/>
</dbReference>
<protein>
    <submittedName>
        <fullName evidence="4">Glycosyltransferase family 2 protein</fullName>
    </submittedName>
</protein>
<keyword evidence="4" id="KW-0808">Transferase</keyword>
<dbReference type="InterPro" id="IPR029044">
    <property type="entry name" value="Nucleotide-diphossugar_trans"/>
</dbReference>
<dbReference type="CDD" id="cd00761">
    <property type="entry name" value="Glyco_tranf_GTA_type"/>
    <property type="match status" value="1"/>
</dbReference>
<keyword evidence="3" id="KW-1133">Transmembrane helix</keyword>
<evidence type="ECO:0000313" key="4">
    <source>
        <dbReference type="EMBL" id="NWF46361.1"/>
    </source>
</evidence>
<reference evidence="4 5" key="1">
    <citation type="submission" date="2019-09" db="EMBL/GenBank/DDBJ databases">
        <title>Hydrogenophaga aromatica sp. nov., isolated from a para-xylene-degrading enrichment culture.</title>
        <authorList>
            <person name="Tancsics A."/>
            <person name="Banerjee S."/>
        </authorList>
    </citation>
    <scope>NUCLEOTIDE SEQUENCE [LARGE SCALE GENOMIC DNA]</scope>
    <source>
        <strain evidence="4 5">D2P1</strain>
    </source>
</reference>
<organism evidence="4 5">
    <name type="scientific">Hydrogenophaga aromaticivorans</name>
    <dbReference type="NCBI Taxonomy" id="2610898"/>
    <lineage>
        <taxon>Bacteria</taxon>
        <taxon>Pseudomonadati</taxon>
        <taxon>Pseudomonadota</taxon>
        <taxon>Betaproteobacteria</taxon>
        <taxon>Burkholderiales</taxon>
        <taxon>Comamonadaceae</taxon>
        <taxon>Hydrogenophaga</taxon>
    </lineage>
</organism>
<evidence type="ECO:0000256" key="3">
    <source>
        <dbReference type="ARBA" id="ARBA00022989"/>
    </source>
</evidence>
<accession>A0A7Y8GXJ6</accession>
<keyword evidence="3" id="KW-0472">Membrane</keyword>
<dbReference type="Proteomes" id="UP000545507">
    <property type="component" value="Unassembled WGS sequence"/>
</dbReference>
<name>A0A7Y8GXJ6_9BURK</name>
<comment type="caution">
    <text evidence="4">The sequence shown here is derived from an EMBL/GenBank/DDBJ whole genome shotgun (WGS) entry which is preliminary data.</text>
</comment>